<organism evidence="13 14">
    <name type="scientific">Shewanella bicestrii</name>
    <dbReference type="NCBI Taxonomy" id="2018305"/>
    <lineage>
        <taxon>Bacteria</taxon>
        <taxon>Pseudomonadati</taxon>
        <taxon>Pseudomonadota</taxon>
        <taxon>Gammaproteobacteria</taxon>
        <taxon>Alteromonadales</taxon>
        <taxon>Shewanellaceae</taxon>
        <taxon>Shewanella</taxon>
    </lineage>
</organism>
<sequence>MGQHALVNRTGIILVSALITLGLFVFMAQLIHNPQPLSGQASDAPQINILMTERTPIPPKESRKPEPPKPIPARERVTAPGESNQLVNFNTQTFTPEMPTQTTLFTQSAMTAEALPVVQVSPRYPIDAAQNGKEGYVVVGFDITADGSVSNVRVLDANPKRVFDKAALSAVQNWKYKPKFDSGKAVPQLNQQVQLDFKLDQKI</sequence>
<comment type="function">
    <text evidence="10">Interacts with outer membrane receptor proteins that carry out high-affinity binding and energy dependent uptake into the periplasmic space of specific substrates. It could act to transduce energy from the cytoplasmic membrane to specific energy-requiring processes in the outer membrane, resulting in the release into the periplasm of ligands bound by these outer membrane proteins.</text>
</comment>
<dbReference type="KEGG" id="sbj:CF168_19940"/>
<proteinExistence type="inferred from homology"/>
<dbReference type="InterPro" id="IPR006260">
    <property type="entry name" value="TonB/TolA_C"/>
</dbReference>
<dbReference type="InterPro" id="IPR003538">
    <property type="entry name" value="TonB"/>
</dbReference>
<feature type="domain" description="TonB C-terminal" evidence="12">
    <location>
        <begin position="109"/>
        <end position="203"/>
    </location>
</feature>
<dbReference type="InterPro" id="IPR051045">
    <property type="entry name" value="TonB-dependent_transducer"/>
</dbReference>
<dbReference type="GO" id="GO:0015031">
    <property type="term" value="P:protein transport"/>
    <property type="evidence" value="ECO:0007669"/>
    <property type="project" value="UniProtKB-UniRule"/>
</dbReference>
<evidence type="ECO:0000256" key="4">
    <source>
        <dbReference type="ARBA" id="ARBA00022475"/>
    </source>
</evidence>
<dbReference type="EMBL" id="CP022358">
    <property type="protein sequence ID" value="ASK70962.1"/>
    <property type="molecule type" value="Genomic_DNA"/>
</dbReference>
<dbReference type="InterPro" id="IPR037682">
    <property type="entry name" value="TonB_C"/>
</dbReference>
<dbReference type="SUPFAM" id="SSF74653">
    <property type="entry name" value="TolA/TonB C-terminal domain"/>
    <property type="match status" value="1"/>
</dbReference>
<dbReference type="AlphaFoldDB" id="A0A220USU6"/>
<evidence type="ECO:0000256" key="9">
    <source>
        <dbReference type="ARBA" id="ARBA00023136"/>
    </source>
</evidence>
<dbReference type="GO" id="GO:0055085">
    <property type="term" value="P:transmembrane transport"/>
    <property type="evidence" value="ECO:0007669"/>
    <property type="project" value="InterPro"/>
</dbReference>
<dbReference type="Gene3D" id="3.30.1150.10">
    <property type="match status" value="1"/>
</dbReference>
<feature type="compositionally biased region" description="Basic and acidic residues" evidence="11">
    <location>
        <begin position="60"/>
        <end position="76"/>
    </location>
</feature>
<dbReference type="RefSeq" id="WP_089068758.1">
    <property type="nucleotide sequence ID" value="NZ_CP022358.1"/>
</dbReference>
<evidence type="ECO:0000256" key="6">
    <source>
        <dbReference type="ARBA" id="ARBA00022692"/>
    </source>
</evidence>
<evidence type="ECO:0000256" key="2">
    <source>
        <dbReference type="ARBA" id="ARBA00006555"/>
    </source>
</evidence>
<dbReference type="FunFam" id="3.30.1150.10:FF:000006">
    <property type="entry name" value="Protein TonB"/>
    <property type="match status" value="1"/>
</dbReference>
<keyword evidence="6 10" id="KW-0812">Transmembrane</keyword>
<gene>
    <name evidence="13" type="ORF">CF168_19940</name>
</gene>
<keyword evidence="8 10" id="KW-1133">Transmembrane helix</keyword>
<evidence type="ECO:0000259" key="12">
    <source>
        <dbReference type="PROSITE" id="PS52015"/>
    </source>
</evidence>
<keyword evidence="5 10" id="KW-0997">Cell inner membrane</keyword>
<evidence type="ECO:0000256" key="7">
    <source>
        <dbReference type="ARBA" id="ARBA00022927"/>
    </source>
</evidence>
<dbReference type="GO" id="GO:0031992">
    <property type="term" value="F:energy transducer activity"/>
    <property type="evidence" value="ECO:0007669"/>
    <property type="project" value="InterPro"/>
</dbReference>
<keyword evidence="9 10" id="KW-0472">Membrane</keyword>
<evidence type="ECO:0000256" key="11">
    <source>
        <dbReference type="SAM" id="MobiDB-lite"/>
    </source>
</evidence>
<keyword evidence="4 10" id="KW-1003">Cell membrane</keyword>
<evidence type="ECO:0000256" key="1">
    <source>
        <dbReference type="ARBA" id="ARBA00004383"/>
    </source>
</evidence>
<evidence type="ECO:0000313" key="13">
    <source>
        <dbReference type="EMBL" id="ASK70962.1"/>
    </source>
</evidence>
<keyword evidence="14" id="KW-1185">Reference proteome</keyword>
<dbReference type="PROSITE" id="PS52015">
    <property type="entry name" value="TONB_CTD"/>
    <property type="match status" value="1"/>
</dbReference>
<dbReference type="PANTHER" id="PTHR33446:SF14">
    <property type="entry name" value="PROTEIN TONB"/>
    <property type="match status" value="1"/>
</dbReference>
<comment type="similarity">
    <text evidence="2 10">Belongs to the TonB family.</text>
</comment>
<evidence type="ECO:0000256" key="10">
    <source>
        <dbReference type="RuleBase" id="RU362123"/>
    </source>
</evidence>
<dbReference type="PANTHER" id="PTHR33446">
    <property type="entry name" value="PROTEIN TONB-RELATED"/>
    <property type="match status" value="1"/>
</dbReference>
<accession>A0A220USU6</accession>
<feature type="transmembrane region" description="Helical" evidence="10">
    <location>
        <begin position="12"/>
        <end position="31"/>
    </location>
</feature>
<dbReference type="GO" id="GO:0005886">
    <property type="term" value="C:plasma membrane"/>
    <property type="evidence" value="ECO:0007669"/>
    <property type="project" value="UniProtKB-SubCell"/>
</dbReference>
<protein>
    <recommendedName>
        <fullName evidence="10">Protein TonB</fullName>
    </recommendedName>
</protein>
<dbReference type="GO" id="GO:0030288">
    <property type="term" value="C:outer membrane-bounded periplasmic space"/>
    <property type="evidence" value="ECO:0007669"/>
    <property type="project" value="InterPro"/>
</dbReference>
<evidence type="ECO:0000256" key="3">
    <source>
        <dbReference type="ARBA" id="ARBA00022448"/>
    </source>
</evidence>
<reference evidence="13 14" key="1">
    <citation type="submission" date="2017-07" db="EMBL/GenBank/DDBJ databases">
        <title>Phenotypical and genomic characterization of a clinical isolate of Shewanella bicestrii sp. nov. producing an extended-spectrum beta-lactamase and a new oxacillinase variant.</title>
        <authorList>
            <person name="Jousset A.B."/>
            <person name="Bonnin R.A."/>
            <person name="Girlich D."/>
            <person name="Dabos L."/>
            <person name="Potron A."/>
            <person name="Dortet L."/>
            <person name="Glaser P."/>
            <person name="Naas T."/>
        </authorList>
    </citation>
    <scope>NUCLEOTIDE SEQUENCE [LARGE SCALE GENOMIC DNA]</scope>
    <source>
        <strain evidence="13 14">JAB-1</strain>
    </source>
</reference>
<keyword evidence="7 10" id="KW-0653">Protein transport</keyword>
<dbReference type="GO" id="GO:0015891">
    <property type="term" value="P:siderophore transport"/>
    <property type="evidence" value="ECO:0007669"/>
    <property type="project" value="InterPro"/>
</dbReference>
<feature type="region of interest" description="Disordered" evidence="11">
    <location>
        <begin position="53"/>
        <end position="76"/>
    </location>
</feature>
<dbReference type="Proteomes" id="UP000198367">
    <property type="component" value="Chromosome"/>
</dbReference>
<dbReference type="Pfam" id="PF03544">
    <property type="entry name" value="TonB_C"/>
    <property type="match status" value="1"/>
</dbReference>
<evidence type="ECO:0000256" key="8">
    <source>
        <dbReference type="ARBA" id="ARBA00022989"/>
    </source>
</evidence>
<evidence type="ECO:0000256" key="5">
    <source>
        <dbReference type="ARBA" id="ARBA00022519"/>
    </source>
</evidence>
<name>A0A220USU6_9GAMM</name>
<dbReference type="PRINTS" id="PR01374">
    <property type="entry name" value="TONBPROTEIN"/>
</dbReference>
<dbReference type="NCBIfam" id="TIGR01352">
    <property type="entry name" value="tonB_Cterm"/>
    <property type="match status" value="1"/>
</dbReference>
<keyword evidence="3 10" id="KW-0813">Transport</keyword>
<keyword evidence="10" id="KW-0735">Signal-anchor</keyword>
<evidence type="ECO:0000313" key="14">
    <source>
        <dbReference type="Proteomes" id="UP000198367"/>
    </source>
</evidence>
<comment type="subcellular location">
    <subcellularLocation>
        <location evidence="1 10">Cell inner membrane</location>
        <topology evidence="1 10">Single-pass membrane protein</topology>
        <orientation evidence="1 10">Periplasmic side</orientation>
    </subcellularLocation>
</comment>